<name>A0A438IST1_VITVI</name>
<evidence type="ECO:0000313" key="3">
    <source>
        <dbReference type="Proteomes" id="UP000288805"/>
    </source>
</evidence>
<organism evidence="2 3">
    <name type="scientific">Vitis vinifera</name>
    <name type="common">Grape</name>
    <dbReference type="NCBI Taxonomy" id="29760"/>
    <lineage>
        <taxon>Eukaryota</taxon>
        <taxon>Viridiplantae</taxon>
        <taxon>Streptophyta</taxon>
        <taxon>Embryophyta</taxon>
        <taxon>Tracheophyta</taxon>
        <taxon>Spermatophyta</taxon>
        <taxon>Magnoliopsida</taxon>
        <taxon>eudicotyledons</taxon>
        <taxon>Gunneridae</taxon>
        <taxon>Pentapetalae</taxon>
        <taxon>rosids</taxon>
        <taxon>Vitales</taxon>
        <taxon>Vitaceae</taxon>
        <taxon>Viteae</taxon>
        <taxon>Vitis</taxon>
    </lineage>
</organism>
<dbReference type="PANTHER" id="PTHR42648">
    <property type="entry name" value="TRANSPOSASE, PUTATIVE-RELATED"/>
    <property type="match status" value="1"/>
</dbReference>
<dbReference type="InterPro" id="IPR039537">
    <property type="entry name" value="Retrotran_Ty1/copia-like"/>
</dbReference>
<dbReference type="InterPro" id="IPR057670">
    <property type="entry name" value="SH3_retrovirus"/>
</dbReference>
<gene>
    <name evidence="2" type="primary">POLX_1072</name>
    <name evidence="2" type="ORF">CK203_029264</name>
</gene>
<protein>
    <submittedName>
        <fullName evidence="2">Retrovirus-related Pol polyprotein from transposon TNT 1-94</fullName>
    </submittedName>
</protein>
<feature type="domain" description="Retroviral polymerase SH3-like" evidence="1">
    <location>
        <begin position="117"/>
        <end position="179"/>
    </location>
</feature>
<dbReference type="Proteomes" id="UP000288805">
    <property type="component" value="Unassembled WGS sequence"/>
</dbReference>
<dbReference type="AlphaFoldDB" id="A0A438IST1"/>
<reference evidence="2 3" key="1">
    <citation type="journal article" date="2018" name="PLoS Genet.">
        <title>Population sequencing reveals clonal diversity and ancestral inbreeding in the grapevine cultivar Chardonnay.</title>
        <authorList>
            <person name="Roach M.J."/>
            <person name="Johnson D.L."/>
            <person name="Bohlmann J."/>
            <person name="van Vuuren H.J."/>
            <person name="Jones S.J."/>
            <person name="Pretorius I.S."/>
            <person name="Schmidt S.A."/>
            <person name="Borneman A.R."/>
        </authorList>
    </citation>
    <scope>NUCLEOTIDE SEQUENCE [LARGE SCALE GENOMIC DNA]</scope>
    <source>
        <strain evidence="3">cv. Chardonnay</strain>
        <tissue evidence="2">Leaf</tissue>
    </source>
</reference>
<proteinExistence type="predicted"/>
<dbReference type="Pfam" id="PF14223">
    <property type="entry name" value="Retrotran_gag_2"/>
    <property type="match status" value="1"/>
</dbReference>
<dbReference type="Pfam" id="PF25597">
    <property type="entry name" value="SH3_retrovirus"/>
    <property type="match status" value="1"/>
</dbReference>
<evidence type="ECO:0000313" key="2">
    <source>
        <dbReference type="EMBL" id="RVW99769.1"/>
    </source>
</evidence>
<comment type="caution">
    <text evidence="2">The sequence shown here is derived from an EMBL/GenBank/DDBJ whole genome shotgun (WGS) entry which is preliminary data.</text>
</comment>
<evidence type="ECO:0000259" key="1">
    <source>
        <dbReference type="Pfam" id="PF25597"/>
    </source>
</evidence>
<accession>A0A438IST1</accession>
<dbReference type="InterPro" id="IPR012337">
    <property type="entry name" value="RNaseH-like_sf"/>
</dbReference>
<sequence length="464" mass="53759">MQRFGFYVVIMVENIKVLIFKSIWKGMTSFIKLLVPIHPSKIESLNRKNRHLLEVVRASLIAAKTPISYWGEAITSAVYLINWVPSSSINFQTPLQALTNAVVAPTVPNLPPRVFGCVTFVHLHKHQRTKLTSHALQCVFVGYALHKKGYRCYHPPTRQMYITMDVVFHEDSMYFSSESELQEECYKEIQTFDYDYHISKEDESGQSELVNQEVVIPNSVQEALVDPRWKARLCGFENEHGAACEERHRLSGVFNLCLLILLPHLSLRSSPILRVLGFYFSCSIVMFSLLRTSELASCKLCCLISEFRALDDAGKRGSIEQHENVHELLKAIDEQFITSDKVLASTLIMKLTSLKLIGIKRVREHIMEMRDIVAQLKKLEVEMSESFLMHFILNTLSPQYGPFKISYNTHKDKWFINELMTMCVQEEIRLMMDQEKKGHVKKKYLKFQKWLEKKGYAKPKEVRE</sequence>
<dbReference type="SUPFAM" id="SSF53098">
    <property type="entry name" value="Ribonuclease H-like"/>
    <property type="match status" value="1"/>
</dbReference>
<dbReference type="PANTHER" id="PTHR42648:SF22">
    <property type="entry name" value="REVERSE TRANSCRIPTASE TY1_COPIA-TYPE DOMAIN-CONTAINING PROTEIN"/>
    <property type="match status" value="1"/>
</dbReference>
<dbReference type="EMBL" id="QGNW01000085">
    <property type="protein sequence ID" value="RVW99769.1"/>
    <property type="molecule type" value="Genomic_DNA"/>
</dbReference>